<gene>
    <name evidence="2" type="ORF">PHMEG_00021413</name>
</gene>
<feature type="compositionally biased region" description="Basic and acidic residues" evidence="1">
    <location>
        <begin position="86"/>
        <end position="96"/>
    </location>
</feature>
<accession>A0A225VLW9</accession>
<proteinExistence type="predicted"/>
<comment type="caution">
    <text evidence="2">The sequence shown here is derived from an EMBL/GenBank/DDBJ whole genome shotgun (WGS) entry which is preliminary data.</text>
</comment>
<evidence type="ECO:0000313" key="2">
    <source>
        <dbReference type="EMBL" id="OWZ06345.1"/>
    </source>
</evidence>
<evidence type="ECO:0000256" key="1">
    <source>
        <dbReference type="SAM" id="MobiDB-lite"/>
    </source>
</evidence>
<dbReference type="EMBL" id="NBNE01004004">
    <property type="protein sequence ID" value="OWZ06345.1"/>
    <property type="molecule type" value="Genomic_DNA"/>
</dbReference>
<evidence type="ECO:0000313" key="3">
    <source>
        <dbReference type="Proteomes" id="UP000198211"/>
    </source>
</evidence>
<keyword evidence="3" id="KW-1185">Reference proteome</keyword>
<reference evidence="3" key="1">
    <citation type="submission" date="2017-03" db="EMBL/GenBank/DDBJ databases">
        <title>Phytopthora megakarya and P. palmivora, two closely related causual agents of cacao black pod achieved similar genome size and gene model numbers by different mechanisms.</title>
        <authorList>
            <person name="Ali S."/>
            <person name="Shao J."/>
            <person name="Larry D.J."/>
            <person name="Kronmiller B."/>
            <person name="Shen D."/>
            <person name="Strem M.D."/>
            <person name="Melnick R.L."/>
            <person name="Guiltinan M.J."/>
            <person name="Tyler B.M."/>
            <person name="Meinhardt L.W."/>
            <person name="Bailey B.A."/>
        </authorList>
    </citation>
    <scope>NUCLEOTIDE SEQUENCE [LARGE SCALE GENOMIC DNA]</scope>
    <source>
        <strain evidence="3">zdho120</strain>
    </source>
</reference>
<sequence>MAAVVPVSCNQRWRSRSRIASTDSDFLGLMPTSPSIQGELTVDVLTQEDDEDKQVEPVESPHTLVMPREYTAQEPAWPIQPMNRTKSMERRRASGF</sequence>
<name>A0A225VLW9_9STRA</name>
<dbReference type="OrthoDB" id="94555at2759"/>
<dbReference type="Proteomes" id="UP000198211">
    <property type="component" value="Unassembled WGS sequence"/>
</dbReference>
<organism evidence="2 3">
    <name type="scientific">Phytophthora megakarya</name>
    <dbReference type="NCBI Taxonomy" id="4795"/>
    <lineage>
        <taxon>Eukaryota</taxon>
        <taxon>Sar</taxon>
        <taxon>Stramenopiles</taxon>
        <taxon>Oomycota</taxon>
        <taxon>Peronosporomycetes</taxon>
        <taxon>Peronosporales</taxon>
        <taxon>Peronosporaceae</taxon>
        <taxon>Phytophthora</taxon>
    </lineage>
</organism>
<protein>
    <submittedName>
        <fullName evidence="2">Uncharacterized protein</fullName>
    </submittedName>
</protein>
<dbReference type="AlphaFoldDB" id="A0A225VLW9"/>
<feature type="region of interest" description="Disordered" evidence="1">
    <location>
        <begin position="70"/>
        <end position="96"/>
    </location>
</feature>